<gene>
    <name evidence="1" type="ORF">ACFFUT_19010</name>
</gene>
<evidence type="ECO:0000313" key="1">
    <source>
        <dbReference type="EMBL" id="MFB9233888.1"/>
    </source>
</evidence>
<dbReference type="Proteomes" id="UP001589683">
    <property type="component" value="Unassembled WGS sequence"/>
</dbReference>
<evidence type="ECO:0000313" key="2">
    <source>
        <dbReference type="Proteomes" id="UP001589683"/>
    </source>
</evidence>
<comment type="caution">
    <text evidence="1">The sequence shown here is derived from an EMBL/GenBank/DDBJ whole genome shotgun (WGS) entry which is preliminary data.</text>
</comment>
<organism evidence="1 2">
    <name type="scientific">Pseudohalocynthiibacter aestuariivivens</name>
    <dbReference type="NCBI Taxonomy" id="1591409"/>
    <lineage>
        <taxon>Bacteria</taxon>
        <taxon>Pseudomonadati</taxon>
        <taxon>Pseudomonadota</taxon>
        <taxon>Alphaproteobacteria</taxon>
        <taxon>Rhodobacterales</taxon>
        <taxon>Paracoccaceae</taxon>
        <taxon>Pseudohalocynthiibacter</taxon>
    </lineage>
</organism>
<dbReference type="EMBL" id="JBHMEA010000052">
    <property type="protein sequence ID" value="MFB9233888.1"/>
    <property type="molecule type" value="Genomic_DNA"/>
</dbReference>
<sequence length="62" mass="6802">MNTINPDLFAKLMTLPDSARHDLLEFLGATPIGEGQLNDLIENIESSIAAMRSPLQNEPSYS</sequence>
<dbReference type="RefSeq" id="WP_213887231.1">
    <property type="nucleotide sequence ID" value="NZ_JAGFNU010000001.1"/>
</dbReference>
<accession>A0ABV5JMF2</accession>
<reference evidence="1 2" key="1">
    <citation type="submission" date="2024-09" db="EMBL/GenBank/DDBJ databases">
        <authorList>
            <person name="Sun Q."/>
            <person name="Mori K."/>
        </authorList>
    </citation>
    <scope>NUCLEOTIDE SEQUENCE [LARGE SCALE GENOMIC DNA]</scope>
    <source>
        <strain evidence="1 2">CECT 8726</strain>
    </source>
</reference>
<keyword evidence="2" id="KW-1185">Reference proteome</keyword>
<protein>
    <submittedName>
        <fullName evidence="1">Uncharacterized protein</fullName>
    </submittedName>
</protein>
<name>A0ABV5JMF2_9RHOB</name>
<proteinExistence type="predicted"/>